<dbReference type="NCBIfam" id="TIGR01378">
    <property type="entry name" value="thi_PPkinase"/>
    <property type="match status" value="1"/>
</dbReference>
<evidence type="ECO:0000313" key="7">
    <source>
        <dbReference type="Proteomes" id="UP000292052"/>
    </source>
</evidence>
<dbReference type="AlphaFoldDB" id="A0A482VLV5"/>
<accession>A0A482VLV5</accession>
<dbReference type="InterPro" id="IPR007371">
    <property type="entry name" value="TPK_catalytic"/>
</dbReference>
<dbReference type="InterPro" id="IPR036371">
    <property type="entry name" value="TPK_B1-bd_sf"/>
</dbReference>
<protein>
    <submittedName>
        <fullName evidence="6">Thiamine pyrophosphokinase 1</fullName>
    </submittedName>
</protein>
<dbReference type="PANTHER" id="PTHR13622:SF8">
    <property type="entry name" value="THIAMIN PYROPHOSPHOKINASE 1"/>
    <property type="match status" value="1"/>
</dbReference>
<gene>
    <name evidence="6" type="ORF">BDFB_003956</name>
</gene>
<dbReference type="GO" id="GO:0030975">
    <property type="term" value="F:thiamine binding"/>
    <property type="evidence" value="ECO:0007669"/>
    <property type="project" value="InterPro"/>
</dbReference>
<keyword evidence="2" id="KW-0547">Nucleotide-binding</keyword>
<dbReference type="InterPro" id="IPR006282">
    <property type="entry name" value="Thi_PPkinase"/>
</dbReference>
<evidence type="ECO:0000256" key="3">
    <source>
        <dbReference type="ARBA" id="ARBA00022777"/>
    </source>
</evidence>
<evidence type="ECO:0000256" key="2">
    <source>
        <dbReference type="ARBA" id="ARBA00022741"/>
    </source>
</evidence>
<keyword evidence="4" id="KW-0067">ATP-binding</keyword>
<dbReference type="InterPro" id="IPR036759">
    <property type="entry name" value="TPK_catalytic_sf"/>
</dbReference>
<reference evidence="6 7" key="1">
    <citation type="submission" date="2017-03" db="EMBL/GenBank/DDBJ databases">
        <title>Genome of the blue death feigning beetle - Asbolus verrucosus.</title>
        <authorList>
            <person name="Rider S.D."/>
        </authorList>
    </citation>
    <scope>NUCLEOTIDE SEQUENCE [LARGE SCALE GENOMIC DNA]</scope>
    <source>
        <strain evidence="6">Butters</strain>
        <tissue evidence="6">Head and leg muscle</tissue>
    </source>
</reference>
<dbReference type="FunFam" id="2.60.120.320:FF:000001">
    <property type="entry name" value="Thiamine pyrophosphokinase"/>
    <property type="match status" value="1"/>
</dbReference>
<feature type="non-terminal residue" evidence="6">
    <location>
        <position position="1"/>
    </location>
</feature>
<evidence type="ECO:0000259" key="5">
    <source>
        <dbReference type="SMART" id="SM00983"/>
    </source>
</evidence>
<dbReference type="Gene3D" id="3.40.50.10240">
    <property type="entry name" value="Thiamin pyrophosphokinase, catalytic domain"/>
    <property type="match status" value="1"/>
</dbReference>
<dbReference type="CDD" id="cd07995">
    <property type="entry name" value="TPK"/>
    <property type="match status" value="1"/>
</dbReference>
<dbReference type="GO" id="GO:0009229">
    <property type="term" value="P:thiamine diphosphate biosynthetic process"/>
    <property type="evidence" value="ECO:0007669"/>
    <property type="project" value="InterPro"/>
</dbReference>
<comment type="caution">
    <text evidence="6">The sequence shown here is derived from an EMBL/GenBank/DDBJ whole genome shotgun (WGS) entry which is preliminary data.</text>
</comment>
<dbReference type="InterPro" id="IPR007373">
    <property type="entry name" value="Thiamin_PyroPKinase_B1-bd"/>
</dbReference>
<dbReference type="Pfam" id="PF04263">
    <property type="entry name" value="TPK_catalytic"/>
    <property type="match status" value="1"/>
</dbReference>
<dbReference type="GO" id="GO:0005524">
    <property type="term" value="F:ATP binding"/>
    <property type="evidence" value="ECO:0007669"/>
    <property type="project" value="UniProtKB-KW"/>
</dbReference>
<feature type="domain" description="Thiamin pyrophosphokinase thiamin-binding" evidence="5">
    <location>
        <begin position="186"/>
        <end position="254"/>
    </location>
</feature>
<dbReference type="Gene3D" id="2.60.120.320">
    <property type="entry name" value="Thiamin pyrophosphokinase, thiamin-binding domain"/>
    <property type="match status" value="1"/>
</dbReference>
<sequence length="267" mass="30302">KMHQGARNEIWDPCENLLVKCKDPNYAVVILNTYIKFQPSFLLNLWNQAKVKILVDGGTERWLSWLKLHNVDFDKVNPPDLITGDMDSLSENTLDFFVANKMCKVVRTPDQNETDFTKALRELNKFCISQNDKIDIVYVIAENCGRFDQILANINTLYKAGNILKNVKIFLIASKSLTWLLSEGITHTINIPLNLRQNHEWCALIPIGSPSFVSTSGLKWNLDKSKMEFGDLVSTSNTYDDVSSAITVHTDKTIVWSMGIKSLLTTD</sequence>
<organism evidence="6 7">
    <name type="scientific">Asbolus verrucosus</name>
    <name type="common">Desert ironclad beetle</name>
    <dbReference type="NCBI Taxonomy" id="1661398"/>
    <lineage>
        <taxon>Eukaryota</taxon>
        <taxon>Metazoa</taxon>
        <taxon>Ecdysozoa</taxon>
        <taxon>Arthropoda</taxon>
        <taxon>Hexapoda</taxon>
        <taxon>Insecta</taxon>
        <taxon>Pterygota</taxon>
        <taxon>Neoptera</taxon>
        <taxon>Endopterygota</taxon>
        <taxon>Coleoptera</taxon>
        <taxon>Polyphaga</taxon>
        <taxon>Cucujiformia</taxon>
        <taxon>Tenebrionidae</taxon>
        <taxon>Pimeliinae</taxon>
        <taxon>Asbolus</taxon>
    </lineage>
</organism>
<dbReference type="OrthoDB" id="25149at2759"/>
<dbReference type="SUPFAM" id="SSF63862">
    <property type="entry name" value="Thiamin pyrophosphokinase, substrate-binding domain"/>
    <property type="match status" value="1"/>
</dbReference>
<dbReference type="GO" id="GO:0016301">
    <property type="term" value="F:kinase activity"/>
    <property type="evidence" value="ECO:0007669"/>
    <property type="project" value="UniProtKB-KW"/>
</dbReference>
<keyword evidence="1" id="KW-0808">Transferase</keyword>
<dbReference type="EMBL" id="QDEB01085079">
    <property type="protein sequence ID" value="RZC33852.1"/>
    <property type="molecule type" value="Genomic_DNA"/>
</dbReference>
<dbReference type="SMART" id="SM00983">
    <property type="entry name" value="TPK_B1_binding"/>
    <property type="match status" value="1"/>
</dbReference>
<keyword evidence="7" id="KW-1185">Reference proteome</keyword>
<dbReference type="GO" id="GO:0004788">
    <property type="term" value="F:thiamine diphosphokinase activity"/>
    <property type="evidence" value="ECO:0007669"/>
    <property type="project" value="InterPro"/>
</dbReference>
<evidence type="ECO:0000256" key="4">
    <source>
        <dbReference type="ARBA" id="ARBA00022840"/>
    </source>
</evidence>
<dbReference type="SUPFAM" id="SSF63999">
    <property type="entry name" value="Thiamin pyrophosphokinase, catalytic domain"/>
    <property type="match status" value="1"/>
</dbReference>
<keyword evidence="3 6" id="KW-0418">Kinase</keyword>
<evidence type="ECO:0000313" key="6">
    <source>
        <dbReference type="EMBL" id="RZC33852.1"/>
    </source>
</evidence>
<dbReference type="Proteomes" id="UP000292052">
    <property type="component" value="Unassembled WGS sequence"/>
</dbReference>
<proteinExistence type="predicted"/>
<dbReference type="STRING" id="1661398.A0A482VLV5"/>
<dbReference type="GO" id="GO:0006772">
    <property type="term" value="P:thiamine metabolic process"/>
    <property type="evidence" value="ECO:0007669"/>
    <property type="project" value="InterPro"/>
</dbReference>
<evidence type="ECO:0000256" key="1">
    <source>
        <dbReference type="ARBA" id="ARBA00022679"/>
    </source>
</evidence>
<dbReference type="Pfam" id="PF04265">
    <property type="entry name" value="TPK_B1_binding"/>
    <property type="match status" value="1"/>
</dbReference>
<dbReference type="PANTHER" id="PTHR13622">
    <property type="entry name" value="THIAMIN PYROPHOSPHOKINASE"/>
    <property type="match status" value="1"/>
</dbReference>
<name>A0A482VLV5_ASBVE</name>